<keyword evidence="4" id="KW-0808">Transferase</keyword>
<dbReference type="InterPro" id="IPR008930">
    <property type="entry name" value="Terpenoid_cyclase/PrenylTrfase"/>
</dbReference>
<proteinExistence type="inferred from homology"/>
<dbReference type="InterPro" id="IPR045089">
    <property type="entry name" value="PGGT1B-like"/>
</dbReference>
<dbReference type="eggNOG" id="KOG0365">
    <property type="taxonomic scope" value="Eukaryota"/>
</dbReference>
<feature type="non-terminal residue" evidence="9">
    <location>
        <position position="1"/>
    </location>
</feature>
<dbReference type="GO" id="GO:0005965">
    <property type="term" value="C:protein farnesyltransferase complex"/>
    <property type="evidence" value="ECO:0007669"/>
    <property type="project" value="TreeGrafter"/>
</dbReference>
<evidence type="ECO:0000256" key="2">
    <source>
        <dbReference type="ARBA" id="ARBA00010497"/>
    </source>
</evidence>
<dbReference type="AlphaFoldDB" id="F4RUW5"/>
<dbReference type="GO" id="GO:0046872">
    <property type="term" value="F:metal ion binding"/>
    <property type="evidence" value="ECO:0007669"/>
    <property type="project" value="UniProtKB-KW"/>
</dbReference>
<comment type="similarity">
    <text evidence="2">Belongs to the protein prenyltransferase subunit beta family.</text>
</comment>
<evidence type="ECO:0000313" key="10">
    <source>
        <dbReference type="Proteomes" id="UP000001072"/>
    </source>
</evidence>
<keyword evidence="6" id="KW-0677">Repeat</keyword>
<accession>F4RUW5</accession>
<sequence>LIGSFTLKRKAHAKFLIQSLTRPSKCYIGSDTMKPTVIFWLLNSLSMLDITLNTSDRQRTIETILACQHPFGGFGGGPDQVGHLAQTFSSISALVILLGEADEKIVKETWNRVNIKQIYKWVLSLKSPEGGFSMQQDIKLDDDKLHVGEVDTRATYCVLAIATLLNFLTPHLARGLPEFIASCQTYEGGIASIPHGEAHCGYTSCGIASDFLLKSLSDSIPMVSLDYDACLDWMCRMQALPIEGGGFRGRTNKLVDGCYNWWCAGSFPIIGALISEKHDSLIHEAEQDIDYEDLTFYDRQSLQEYALLVSQVRSVDGGLCDKPSLDPDLYHTHYILSGLSSSQH</sequence>
<dbReference type="KEGG" id="mlr:MELLADRAFT_26510"/>
<dbReference type="PANTHER" id="PTHR11774:SF6">
    <property type="entry name" value="PROTEIN FARNESYLTRANSFERASE SUBUNIT BETA"/>
    <property type="match status" value="1"/>
</dbReference>
<gene>
    <name evidence="9" type="ORF">MELLADRAFT_26510</name>
</gene>
<evidence type="ECO:0000256" key="1">
    <source>
        <dbReference type="ARBA" id="ARBA00001947"/>
    </source>
</evidence>
<keyword evidence="3" id="KW-0637">Prenyltransferase</keyword>
<dbReference type="GeneID" id="18926960"/>
<evidence type="ECO:0000256" key="7">
    <source>
        <dbReference type="ARBA" id="ARBA00022833"/>
    </source>
</evidence>
<keyword evidence="10" id="KW-1185">Reference proteome</keyword>
<evidence type="ECO:0000256" key="4">
    <source>
        <dbReference type="ARBA" id="ARBA00022679"/>
    </source>
</evidence>
<evidence type="ECO:0000313" key="9">
    <source>
        <dbReference type="EMBL" id="EGG03850.1"/>
    </source>
</evidence>
<dbReference type="InParanoid" id="F4RUW5"/>
<keyword evidence="5" id="KW-0479">Metal-binding</keyword>
<dbReference type="EMBL" id="GL883122">
    <property type="protein sequence ID" value="EGG03850.1"/>
    <property type="molecule type" value="Genomic_DNA"/>
</dbReference>
<dbReference type="GO" id="GO:0004660">
    <property type="term" value="F:protein farnesyltransferase activity"/>
    <property type="evidence" value="ECO:0007669"/>
    <property type="project" value="TreeGrafter"/>
</dbReference>
<reference evidence="10" key="1">
    <citation type="journal article" date="2011" name="Proc. Natl. Acad. Sci. U.S.A.">
        <title>Obligate biotrophy features unraveled by the genomic analysis of rust fungi.</title>
        <authorList>
            <person name="Duplessis S."/>
            <person name="Cuomo C.A."/>
            <person name="Lin Y.-C."/>
            <person name="Aerts A."/>
            <person name="Tisserant E."/>
            <person name="Veneault-Fourrey C."/>
            <person name="Joly D.L."/>
            <person name="Hacquard S."/>
            <person name="Amselem J."/>
            <person name="Cantarel B.L."/>
            <person name="Chiu R."/>
            <person name="Coutinho P.M."/>
            <person name="Feau N."/>
            <person name="Field M."/>
            <person name="Frey P."/>
            <person name="Gelhaye E."/>
            <person name="Goldberg J."/>
            <person name="Grabherr M.G."/>
            <person name="Kodira C.D."/>
            <person name="Kohler A."/>
            <person name="Kuees U."/>
            <person name="Lindquist E.A."/>
            <person name="Lucas S.M."/>
            <person name="Mago R."/>
            <person name="Mauceli E."/>
            <person name="Morin E."/>
            <person name="Murat C."/>
            <person name="Pangilinan J.L."/>
            <person name="Park R."/>
            <person name="Pearson M."/>
            <person name="Quesneville H."/>
            <person name="Rouhier N."/>
            <person name="Sakthikumar S."/>
            <person name="Salamov A.A."/>
            <person name="Schmutz J."/>
            <person name="Selles B."/>
            <person name="Shapiro H."/>
            <person name="Tanguay P."/>
            <person name="Tuskan G.A."/>
            <person name="Henrissat B."/>
            <person name="Van de Peer Y."/>
            <person name="Rouze P."/>
            <person name="Ellis J.G."/>
            <person name="Dodds P.N."/>
            <person name="Schein J.E."/>
            <person name="Zhong S."/>
            <person name="Hamelin R.C."/>
            <person name="Grigoriev I.V."/>
            <person name="Szabo L.J."/>
            <person name="Martin F."/>
        </authorList>
    </citation>
    <scope>NUCLEOTIDE SEQUENCE [LARGE SCALE GENOMIC DNA]</scope>
    <source>
        <strain evidence="10">98AG31 / pathotype 3-4-7</strain>
    </source>
</reference>
<dbReference type="SUPFAM" id="SSF48239">
    <property type="entry name" value="Terpenoid cyclases/Protein prenyltransferases"/>
    <property type="match status" value="1"/>
</dbReference>
<dbReference type="RefSeq" id="XP_007412964.1">
    <property type="nucleotide sequence ID" value="XM_007412902.1"/>
</dbReference>
<organism evidence="10">
    <name type="scientific">Melampsora larici-populina (strain 98AG31 / pathotype 3-4-7)</name>
    <name type="common">Poplar leaf rust fungus</name>
    <dbReference type="NCBI Taxonomy" id="747676"/>
    <lineage>
        <taxon>Eukaryota</taxon>
        <taxon>Fungi</taxon>
        <taxon>Dikarya</taxon>
        <taxon>Basidiomycota</taxon>
        <taxon>Pucciniomycotina</taxon>
        <taxon>Pucciniomycetes</taxon>
        <taxon>Pucciniales</taxon>
        <taxon>Melampsoraceae</taxon>
        <taxon>Melampsora</taxon>
    </lineage>
</organism>
<protein>
    <recommendedName>
        <fullName evidence="8">Prenyltransferase alpha-alpha toroid domain-containing protein</fullName>
    </recommendedName>
</protein>
<name>F4RUW5_MELLP</name>
<keyword evidence="7" id="KW-0862">Zinc</keyword>
<dbReference type="Proteomes" id="UP000001072">
    <property type="component" value="Unassembled WGS sequence"/>
</dbReference>
<evidence type="ECO:0000256" key="6">
    <source>
        <dbReference type="ARBA" id="ARBA00022737"/>
    </source>
</evidence>
<evidence type="ECO:0000256" key="3">
    <source>
        <dbReference type="ARBA" id="ARBA00022602"/>
    </source>
</evidence>
<dbReference type="Gene3D" id="1.50.10.20">
    <property type="match status" value="1"/>
</dbReference>
<dbReference type="VEuPathDB" id="FungiDB:MELLADRAFT_26510"/>
<comment type="cofactor">
    <cofactor evidence="1">
        <name>Zn(2+)</name>
        <dbReference type="ChEBI" id="CHEBI:29105"/>
    </cofactor>
</comment>
<evidence type="ECO:0000259" key="8">
    <source>
        <dbReference type="Pfam" id="PF00432"/>
    </source>
</evidence>
<dbReference type="HOGENOM" id="CLU_028946_0_1_1"/>
<dbReference type="InterPro" id="IPR001330">
    <property type="entry name" value="Prenyltrans"/>
</dbReference>
<dbReference type="PANTHER" id="PTHR11774">
    <property type="entry name" value="GERANYLGERANYL TRANSFERASE TYPE BETA SUBUNIT"/>
    <property type="match status" value="1"/>
</dbReference>
<evidence type="ECO:0000256" key="5">
    <source>
        <dbReference type="ARBA" id="ARBA00022723"/>
    </source>
</evidence>
<feature type="non-terminal residue" evidence="9">
    <location>
        <position position="344"/>
    </location>
</feature>
<dbReference type="Pfam" id="PF00432">
    <property type="entry name" value="Prenyltrans"/>
    <property type="match status" value="1"/>
</dbReference>
<feature type="domain" description="Prenyltransferase alpha-alpha toroid" evidence="8">
    <location>
        <begin position="7"/>
        <end position="344"/>
    </location>
</feature>
<dbReference type="STRING" id="747676.F4RUW5"/>
<dbReference type="OrthoDB" id="10261146at2759"/>
<dbReference type="FunCoup" id="F4RUW5">
    <property type="interactions" value="196"/>
</dbReference>